<dbReference type="AlphaFoldDB" id="A0A2P2IQ83"/>
<evidence type="ECO:0000313" key="1">
    <source>
        <dbReference type="EMBL" id="MBW83373.1"/>
    </source>
</evidence>
<organism evidence="1">
    <name type="scientific">Rhizophora mucronata</name>
    <name type="common">Asiatic mangrove</name>
    <dbReference type="NCBI Taxonomy" id="61149"/>
    <lineage>
        <taxon>Eukaryota</taxon>
        <taxon>Viridiplantae</taxon>
        <taxon>Streptophyta</taxon>
        <taxon>Embryophyta</taxon>
        <taxon>Tracheophyta</taxon>
        <taxon>Spermatophyta</taxon>
        <taxon>Magnoliopsida</taxon>
        <taxon>eudicotyledons</taxon>
        <taxon>Gunneridae</taxon>
        <taxon>Pentapetalae</taxon>
        <taxon>rosids</taxon>
        <taxon>fabids</taxon>
        <taxon>Malpighiales</taxon>
        <taxon>Rhizophoraceae</taxon>
        <taxon>Rhizophora</taxon>
    </lineage>
</organism>
<sequence length="42" mass="5060">MFLIQKGTVLWFRISLPRWRQLSGLIRFGLVAQKRSWMVLVK</sequence>
<proteinExistence type="predicted"/>
<reference evidence="1" key="1">
    <citation type="submission" date="2018-02" db="EMBL/GenBank/DDBJ databases">
        <title>Rhizophora mucronata_Transcriptome.</title>
        <authorList>
            <person name="Meera S.P."/>
            <person name="Sreeshan A."/>
            <person name="Augustine A."/>
        </authorList>
    </citation>
    <scope>NUCLEOTIDE SEQUENCE</scope>
    <source>
        <tissue evidence="1">Leaf</tissue>
    </source>
</reference>
<name>A0A2P2IQ83_RHIMU</name>
<accession>A0A2P2IQ83</accession>
<protein>
    <submittedName>
        <fullName evidence="1">Uncharacterized protein</fullName>
    </submittedName>
</protein>
<dbReference type="EMBL" id="GGEC01002890">
    <property type="protein sequence ID" value="MBW83373.1"/>
    <property type="molecule type" value="Transcribed_RNA"/>
</dbReference>